<feature type="domain" description="Radical SAM core" evidence="1">
    <location>
        <begin position="160"/>
        <end position="397"/>
    </location>
</feature>
<dbReference type="EMBL" id="AP023418">
    <property type="protein sequence ID" value="BCK80284.1"/>
    <property type="molecule type" value="Genomic_DNA"/>
</dbReference>
<dbReference type="InterPro" id="IPR058240">
    <property type="entry name" value="rSAM_sf"/>
</dbReference>
<dbReference type="SFLD" id="SFLDG01082">
    <property type="entry name" value="B12-binding_domain_containing"/>
    <property type="match status" value="1"/>
</dbReference>
<dbReference type="SFLD" id="SFLDF00310">
    <property type="entry name" value="oxygen-independent_coproporphy"/>
    <property type="match status" value="1"/>
</dbReference>
<keyword evidence="3" id="KW-1185">Reference proteome</keyword>
<name>A0A810PXF7_9FIRM</name>
<dbReference type="Proteomes" id="UP000681035">
    <property type="component" value="Chromosome"/>
</dbReference>
<evidence type="ECO:0000259" key="1">
    <source>
        <dbReference type="PROSITE" id="PS51918"/>
    </source>
</evidence>
<dbReference type="CDD" id="cd01335">
    <property type="entry name" value="Radical_SAM"/>
    <property type="match status" value="1"/>
</dbReference>
<dbReference type="InterPro" id="IPR034505">
    <property type="entry name" value="Coproporphyrinogen-III_oxidase"/>
</dbReference>
<dbReference type="RefSeq" id="WP_213541262.1">
    <property type="nucleotide sequence ID" value="NZ_AP023418.1"/>
</dbReference>
<proteinExistence type="predicted"/>
<evidence type="ECO:0000313" key="3">
    <source>
        <dbReference type="Proteomes" id="UP000681035"/>
    </source>
</evidence>
<dbReference type="Pfam" id="PF04055">
    <property type="entry name" value="Radical_SAM"/>
    <property type="match status" value="1"/>
</dbReference>
<protein>
    <submittedName>
        <fullName evidence="2">Oxygen-independent coproporphyrinogen-III oxidase-like protein HemZ</fullName>
    </submittedName>
</protein>
<organism evidence="2 3">
    <name type="scientific">Vescimonas coprocola</name>
    <dbReference type="NCBI Taxonomy" id="2714355"/>
    <lineage>
        <taxon>Bacteria</taxon>
        <taxon>Bacillati</taxon>
        <taxon>Bacillota</taxon>
        <taxon>Clostridia</taxon>
        <taxon>Eubacteriales</taxon>
        <taxon>Oscillospiraceae</taxon>
        <taxon>Vescimonas</taxon>
    </lineage>
</organism>
<dbReference type="InterPro" id="IPR023995">
    <property type="entry name" value="HemZ"/>
</dbReference>
<sequence length="492" mass="55664">MKLIFRGHDDRYAVEQSLLAFFPEERPVYEPAEDGEDHALVTLSRSPRYNTAVTTITYHGRTARGISRTAVDPQLTEYEAERLRQKAVKLSFFKAAREITGITPSWGALTGIRPGKLASRMLEEGMTERQVDRVLRDTYFVSPERRRLCIETAEASRRAKADLRPEDISLYVGIPFCPTRCAYCSFVSQSVERTLGLVEPYLEVLHREITDAARMVEETGLHIKSFYMGGGTPTTLSADQMDRLLTHLNRSFDLSGCVEYCIEAGRPDTIDREKLQVLLDHGVDRISVNPQSLEDHVLTAIGRRHTARDVEEAMALATGMGFPHVNMDLIAGLPEDTPEGFRRTLDKCLSYGADNITVHTLSLKKGSRILLENFTIPSAEAVGEMLDYANAALRQADFHPYYLYRQKYMSGSFENTGWCISGAEGLYNIYIMEELHSILSLGAGGSTKMVDPVHQRIERVFHTKYPTEYIQRSEKLEENLSAFRQFHENMRG</sequence>
<dbReference type="SUPFAM" id="SSF102114">
    <property type="entry name" value="Radical SAM enzymes"/>
    <property type="match status" value="1"/>
</dbReference>
<dbReference type="KEGG" id="vcop:MM50RIKEN_00470"/>
<dbReference type="InterPro" id="IPR007197">
    <property type="entry name" value="rSAM"/>
</dbReference>
<dbReference type="InterPro" id="IPR023404">
    <property type="entry name" value="rSAM_horseshoe"/>
</dbReference>
<dbReference type="AlphaFoldDB" id="A0A810PXF7"/>
<dbReference type="GO" id="GO:0003824">
    <property type="term" value="F:catalytic activity"/>
    <property type="evidence" value="ECO:0007669"/>
    <property type="project" value="InterPro"/>
</dbReference>
<dbReference type="GO" id="GO:0051539">
    <property type="term" value="F:4 iron, 4 sulfur cluster binding"/>
    <property type="evidence" value="ECO:0007669"/>
    <property type="project" value="TreeGrafter"/>
</dbReference>
<dbReference type="GO" id="GO:0006779">
    <property type="term" value="P:porphyrin-containing compound biosynthetic process"/>
    <property type="evidence" value="ECO:0007669"/>
    <property type="project" value="TreeGrafter"/>
</dbReference>
<accession>A0A810PXF7</accession>
<dbReference type="InterPro" id="IPR006638">
    <property type="entry name" value="Elp3/MiaA/NifB-like_rSAM"/>
</dbReference>
<dbReference type="NCBIfam" id="TIGR03994">
    <property type="entry name" value="rSAM_HemZ"/>
    <property type="match status" value="1"/>
</dbReference>
<dbReference type="PANTHER" id="PTHR13932:SF1">
    <property type="entry name" value="OXYGEN-INDEPENDENT COPROPORPHYRINOGEN-III OXIDASE-LIKE PROTEIN HEMZ"/>
    <property type="match status" value="1"/>
</dbReference>
<dbReference type="Gene3D" id="3.80.30.20">
    <property type="entry name" value="tm_1862 like domain"/>
    <property type="match status" value="1"/>
</dbReference>
<evidence type="ECO:0000313" key="2">
    <source>
        <dbReference type="EMBL" id="BCK80284.1"/>
    </source>
</evidence>
<dbReference type="SFLD" id="SFLDG01065">
    <property type="entry name" value="anaerobic_coproporphyrinogen-I"/>
    <property type="match status" value="1"/>
</dbReference>
<reference evidence="2" key="1">
    <citation type="submission" date="2020-09" db="EMBL/GenBank/DDBJ databases">
        <title>New species isolated from human feces.</title>
        <authorList>
            <person name="Kitahara M."/>
            <person name="Shigeno Y."/>
            <person name="Shime M."/>
            <person name="Matsumoto Y."/>
            <person name="Nakamura S."/>
            <person name="Motooka D."/>
            <person name="Fukuoka S."/>
            <person name="Nishikawa H."/>
            <person name="Benno Y."/>
        </authorList>
    </citation>
    <scope>NUCLEOTIDE SEQUENCE</scope>
    <source>
        <strain evidence="2">MM50</strain>
    </source>
</reference>
<dbReference type="PANTHER" id="PTHR13932">
    <property type="entry name" value="COPROPORPHYRINIGEN III OXIDASE"/>
    <property type="match status" value="1"/>
</dbReference>
<gene>
    <name evidence="2" type="primary">hemZ</name>
    <name evidence="2" type="ORF">MM50RIKEN_00470</name>
</gene>
<dbReference type="SMART" id="SM00729">
    <property type="entry name" value="Elp3"/>
    <property type="match status" value="1"/>
</dbReference>
<dbReference type="PROSITE" id="PS51918">
    <property type="entry name" value="RADICAL_SAM"/>
    <property type="match status" value="1"/>
</dbReference>
<dbReference type="GO" id="GO:0005737">
    <property type="term" value="C:cytoplasm"/>
    <property type="evidence" value="ECO:0007669"/>
    <property type="project" value="TreeGrafter"/>
</dbReference>
<dbReference type="SFLD" id="SFLDS00029">
    <property type="entry name" value="Radical_SAM"/>
    <property type="match status" value="1"/>
</dbReference>